<protein>
    <submittedName>
        <fullName evidence="1">Uncharacterized protein</fullName>
    </submittedName>
</protein>
<dbReference type="AlphaFoldDB" id="A0A497ERF3"/>
<evidence type="ECO:0000313" key="2">
    <source>
        <dbReference type="Proteomes" id="UP000278475"/>
    </source>
</evidence>
<name>A0A497ERF3_9CREN</name>
<comment type="caution">
    <text evidence="1">The sequence shown here is derived from an EMBL/GenBank/DDBJ whole genome shotgun (WGS) entry which is preliminary data.</text>
</comment>
<dbReference type="Proteomes" id="UP000278475">
    <property type="component" value="Unassembled WGS sequence"/>
</dbReference>
<sequence length="73" mass="8286">MPFNADIVPPPATLYDETSQMAQLQELLAPILYTLTSFIFPMRLRLNSPANFDVASKRRGSKSSFYSLFPKML</sequence>
<organism evidence="1 2">
    <name type="scientific">Thermoproteota archaeon</name>
    <dbReference type="NCBI Taxonomy" id="2056631"/>
    <lineage>
        <taxon>Archaea</taxon>
        <taxon>Thermoproteota</taxon>
    </lineage>
</organism>
<proteinExistence type="predicted"/>
<accession>A0A497ERF3</accession>
<dbReference type="EMBL" id="QMQV01000026">
    <property type="protein sequence ID" value="RLE49696.1"/>
    <property type="molecule type" value="Genomic_DNA"/>
</dbReference>
<evidence type="ECO:0000313" key="1">
    <source>
        <dbReference type="EMBL" id="RLE49696.1"/>
    </source>
</evidence>
<gene>
    <name evidence="1" type="ORF">DRJ31_04095</name>
</gene>
<reference evidence="1 2" key="1">
    <citation type="submission" date="2018-06" db="EMBL/GenBank/DDBJ databases">
        <title>Extensive metabolic versatility and redundancy in microbially diverse, dynamic hydrothermal sediments.</title>
        <authorList>
            <person name="Dombrowski N."/>
            <person name="Teske A."/>
            <person name="Baker B.J."/>
        </authorList>
    </citation>
    <scope>NUCLEOTIDE SEQUENCE [LARGE SCALE GENOMIC DNA]</scope>
    <source>
        <strain evidence="1">B66_G16</strain>
    </source>
</reference>